<dbReference type="AlphaFoldDB" id="A0A9W3HNK0"/>
<organism evidence="4">
    <name type="scientific">Camelus bactrianus</name>
    <name type="common">Bactrian camel</name>
    <dbReference type="NCBI Taxonomy" id="9837"/>
    <lineage>
        <taxon>Eukaryota</taxon>
        <taxon>Metazoa</taxon>
        <taxon>Chordata</taxon>
        <taxon>Craniata</taxon>
        <taxon>Vertebrata</taxon>
        <taxon>Euteleostomi</taxon>
        <taxon>Mammalia</taxon>
        <taxon>Eutheria</taxon>
        <taxon>Laurasiatheria</taxon>
        <taxon>Artiodactyla</taxon>
        <taxon>Tylopoda</taxon>
        <taxon>Camelidae</taxon>
        <taxon>Camelus</taxon>
    </lineage>
</organism>
<feature type="transmembrane region" description="Helical" evidence="2">
    <location>
        <begin position="128"/>
        <end position="148"/>
    </location>
</feature>
<dbReference type="InterPro" id="IPR013783">
    <property type="entry name" value="Ig-like_fold"/>
</dbReference>
<dbReference type="CTD" id="374383"/>
<gene>
    <name evidence="4" type="primary">NCR3LG1</name>
</gene>
<name>A0A9W3HNK0_CAMBA</name>
<evidence type="ECO:0000259" key="3">
    <source>
        <dbReference type="PROSITE" id="PS50835"/>
    </source>
</evidence>
<evidence type="ECO:0000256" key="2">
    <source>
        <dbReference type="SAM" id="Phobius"/>
    </source>
</evidence>
<keyword evidence="2" id="KW-1133">Transmembrane helix</keyword>
<evidence type="ECO:0000313" key="4">
    <source>
        <dbReference type="RefSeq" id="XP_045379784.1"/>
    </source>
</evidence>
<keyword evidence="1" id="KW-0393">Immunoglobulin domain</keyword>
<dbReference type="SMART" id="SM00407">
    <property type="entry name" value="IGc1"/>
    <property type="match status" value="1"/>
</dbReference>
<dbReference type="SUPFAM" id="SSF48726">
    <property type="entry name" value="Immunoglobulin"/>
    <property type="match status" value="1"/>
</dbReference>
<proteinExistence type="predicted"/>
<protein>
    <submittedName>
        <fullName evidence="4">Natural cytotoxicity triggering receptor 3 ligand 1 isoform X1</fullName>
    </submittedName>
</protein>
<keyword evidence="2" id="KW-0812">Transmembrane</keyword>
<dbReference type="PANTHER" id="PTHR23411">
    <property type="entry name" value="TAPASIN"/>
    <property type="match status" value="1"/>
</dbReference>
<keyword evidence="4" id="KW-0675">Receptor</keyword>
<keyword evidence="2" id="KW-0472">Membrane</keyword>
<dbReference type="CDD" id="cd00098">
    <property type="entry name" value="IgC1"/>
    <property type="match status" value="1"/>
</dbReference>
<dbReference type="InterPro" id="IPR036179">
    <property type="entry name" value="Ig-like_dom_sf"/>
</dbReference>
<accession>A0A9W3HNK0</accession>
<sequence>MTSRHDFSPLAAHPVSSLFLEKVKDNEDRHILCKSTGFYPENINIMWKRWTQKDLQYQEVSEGIITGPTVKNEDGTFNVTSYLSLRPALEDSVTSYQCVVWHVSLLTGQSFNLTLPLTESEKKTDLKIVGLCIGLLFIVLIILMLVFLCKRYRTDTLFDTF</sequence>
<dbReference type="PROSITE" id="PS50835">
    <property type="entry name" value="IG_LIKE"/>
    <property type="match status" value="1"/>
</dbReference>
<dbReference type="InterPro" id="IPR007110">
    <property type="entry name" value="Ig-like_dom"/>
</dbReference>
<dbReference type="Gene3D" id="2.60.40.10">
    <property type="entry name" value="Immunoglobulins"/>
    <property type="match status" value="1"/>
</dbReference>
<reference evidence="4" key="1">
    <citation type="submission" date="2025-08" db="UniProtKB">
        <authorList>
            <consortium name="RefSeq"/>
        </authorList>
    </citation>
    <scope>IDENTIFICATION</scope>
    <source>
        <tissue evidence="4">Blood</tissue>
    </source>
</reference>
<feature type="domain" description="Ig-like" evidence="3">
    <location>
        <begin position="14"/>
        <end position="114"/>
    </location>
</feature>
<dbReference type="InterPro" id="IPR003597">
    <property type="entry name" value="Ig_C1-set"/>
</dbReference>
<dbReference type="Pfam" id="PF07654">
    <property type="entry name" value="C1-set"/>
    <property type="match status" value="1"/>
</dbReference>
<dbReference type="InterPro" id="IPR050380">
    <property type="entry name" value="Immune_Resp_Modulators"/>
</dbReference>
<dbReference type="RefSeq" id="XP_045379784.1">
    <property type="nucleotide sequence ID" value="XM_045523828.1"/>
</dbReference>
<evidence type="ECO:0000256" key="1">
    <source>
        <dbReference type="ARBA" id="ARBA00023319"/>
    </source>
</evidence>